<dbReference type="AlphaFoldDB" id="A0A382RUI9"/>
<feature type="domain" description="DUF7700" evidence="1">
    <location>
        <begin position="15"/>
        <end position="99"/>
    </location>
</feature>
<evidence type="ECO:0000313" key="2">
    <source>
        <dbReference type="EMBL" id="SVD00608.1"/>
    </source>
</evidence>
<proteinExistence type="predicted"/>
<feature type="non-terminal residue" evidence="2">
    <location>
        <position position="99"/>
    </location>
</feature>
<accession>A0A382RUI9</accession>
<organism evidence="2">
    <name type="scientific">marine metagenome</name>
    <dbReference type="NCBI Taxonomy" id="408172"/>
    <lineage>
        <taxon>unclassified sequences</taxon>
        <taxon>metagenomes</taxon>
        <taxon>ecological metagenomes</taxon>
    </lineage>
</organism>
<evidence type="ECO:0000259" key="1">
    <source>
        <dbReference type="Pfam" id="PF24777"/>
    </source>
</evidence>
<protein>
    <recommendedName>
        <fullName evidence="1">DUF7700 domain-containing protein</fullName>
    </recommendedName>
</protein>
<dbReference type="EMBL" id="UINC01123858">
    <property type="protein sequence ID" value="SVD00608.1"/>
    <property type="molecule type" value="Genomic_DNA"/>
</dbReference>
<dbReference type="Pfam" id="PF24777">
    <property type="entry name" value="DUF7700"/>
    <property type="match status" value="1"/>
</dbReference>
<dbReference type="InterPro" id="IPR056117">
    <property type="entry name" value="DUF7700"/>
</dbReference>
<name>A0A382RUI9_9ZZZZ</name>
<sequence length="99" mass="11231">MSMTKSPEIIFGEEPVKFQVYYQDLLADQGVTIEVLRQGSVGNIPVLRFNCFDHEPHYEYIHESGEEKLLIDSTTEGDPLEWTLTQIGARLTEMVARAG</sequence>
<gene>
    <name evidence="2" type="ORF">METZ01_LOCUS353462</name>
</gene>
<reference evidence="2" key="1">
    <citation type="submission" date="2018-05" db="EMBL/GenBank/DDBJ databases">
        <authorList>
            <person name="Lanie J.A."/>
            <person name="Ng W.-L."/>
            <person name="Kazmierczak K.M."/>
            <person name="Andrzejewski T.M."/>
            <person name="Davidsen T.M."/>
            <person name="Wayne K.J."/>
            <person name="Tettelin H."/>
            <person name="Glass J.I."/>
            <person name="Rusch D."/>
            <person name="Podicherti R."/>
            <person name="Tsui H.-C.T."/>
            <person name="Winkler M.E."/>
        </authorList>
    </citation>
    <scope>NUCLEOTIDE SEQUENCE</scope>
</reference>